<dbReference type="GO" id="GO:0016020">
    <property type="term" value="C:membrane"/>
    <property type="evidence" value="ECO:0007669"/>
    <property type="project" value="InterPro"/>
</dbReference>
<dbReference type="SUPFAM" id="SSF53706">
    <property type="entry name" value="Formate dehydrogenase/DMSO reductase, domains 1-3"/>
    <property type="match status" value="1"/>
</dbReference>
<dbReference type="Pfam" id="PF13510">
    <property type="entry name" value="Fer2_4"/>
    <property type="match status" value="1"/>
</dbReference>
<dbReference type="SUPFAM" id="SSF54862">
    <property type="entry name" value="4Fe-4S ferredoxins"/>
    <property type="match status" value="1"/>
</dbReference>
<accession>A0A1W1BZG1</accession>
<sequence>MAIHNSLNFGKEITLTINGKVCKSSFGKTILEVARENDIYIPTMCYLSKVKAIGACRMCIVNVEGVEGTILSCQEKATDGAVVTTDNNALYAERQNIMKLYNVNHPLECGVCDKSGECDLQNKTMEFGLNEQPFTARDQHRPIENWGYVSYDPALCIMCEKCVRVSTEITGDDALKLHSGGYSSTIVNTKTDKNYATLGEAAAVCPVGALVDTNFKYSTNAWELEKIPSACPHCGAGCQMSYEVKNDTIYRVTNNFEFSSLCGAARYGFDYANKNVVKDKKAFEKAVEAVKNAKSILFASQITNEEAYILQKIKEHTGAKLISPEARAYQKFMRAYASVTGKQLYSGTLKGISKSTAIILFGTKIYDDAPVVKYHVNMASKWHRARVAYMHPIEDVEMKNIVTQFMKYEPGSEEGVSALLAETLLRDVDVPENIKVFLDDLDIGNLSAESNVGEEELELLRKSLLKKSGFSLIVGSDLYAHPRAEQIAKILALIEKYTDFNVICVPPAGNAMGISLICDLDDEAIGPTVGYNVEADFILSALGNVKEHKNGLDMPALNQQEGTLTTFDKRVVPMNVAQPYEGYVLNDIANALGLNAEYTIDYTRLLPEDKGFKCVSFDALPDYFDTVGTEHRGYLLEEREASLDLQFEEVAEFDIFDGAVVYRCNQKEQFSAFTNLCKALKGEALLVGSPQFAAVAKLSDGDSVSYMIDGMMFKRVFKIDTSMKGTIALNPTYDMGLSSPLVSSYRFSKVEIMQEKKRGNEYE</sequence>
<dbReference type="GO" id="GO:0003954">
    <property type="term" value="F:NADH dehydrogenase activity"/>
    <property type="evidence" value="ECO:0007669"/>
    <property type="project" value="TreeGrafter"/>
</dbReference>
<organism evidence="9">
    <name type="scientific">hydrothermal vent metagenome</name>
    <dbReference type="NCBI Taxonomy" id="652676"/>
    <lineage>
        <taxon>unclassified sequences</taxon>
        <taxon>metagenomes</taxon>
        <taxon>ecological metagenomes</taxon>
    </lineage>
</organism>
<keyword evidence="3" id="KW-0479">Metal-binding</keyword>
<dbReference type="InterPro" id="IPR006963">
    <property type="entry name" value="Mopterin_OxRdtase_4Fe-4S_dom"/>
</dbReference>
<evidence type="ECO:0000313" key="9">
    <source>
        <dbReference type="EMBL" id="SFV58867.1"/>
    </source>
</evidence>
<dbReference type="PANTHER" id="PTHR43105">
    <property type="entry name" value="RESPIRATORY NITRATE REDUCTASE"/>
    <property type="match status" value="1"/>
</dbReference>
<dbReference type="Gene3D" id="3.30.70.20">
    <property type="match status" value="1"/>
</dbReference>
<dbReference type="EC" id="1.6.5.3" evidence="9"/>
<dbReference type="SMART" id="SM00929">
    <property type="entry name" value="NADH-G_4Fe-4S_3"/>
    <property type="match status" value="1"/>
</dbReference>
<dbReference type="EMBL" id="FPHI01000019">
    <property type="protein sequence ID" value="SFV58867.1"/>
    <property type="molecule type" value="Genomic_DNA"/>
</dbReference>
<dbReference type="InterPro" id="IPR000283">
    <property type="entry name" value="NADH_UbQ_OxRdtase_75kDa_su_CS"/>
</dbReference>
<dbReference type="Gene3D" id="3.10.20.740">
    <property type="match status" value="1"/>
</dbReference>
<dbReference type="GO" id="GO:0008137">
    <property type="term" value="F:NADH dehydrogenase (ubiquinone) activity"/>
    <property type="evidence" value="ECO:0007669"/>
    <property type="project" value="InterPro"/>
</dbReference>
<dbReference type="Pfam" id="PF22117">
    <property type="entry name" value="Fer4_Nqo3"/>
    <property type="match status" value="1"/>
</dbReference>
<keyword evidence="2" id="KW-0004">4Fe-4S</keyword>
<evidence type="ECO:0000259" key="7">
    <source>
        <dbReference type="PROSITE" id="PS51085"/>
    </source>
</evidence>
<dbReference type="InterPro" id="IPR019574">
    <property type="entry name" value="NADH_UbQ_OxRdtase_Gsu_4Fe4S-bd"/>
</dbReference>
<evidence type="ECO:0000259" key="8">
    <source>
        <dbReference type="PROSITE" id="PS51839"/>
    </source>
</evidence>
<gene>
    <name evidence="9" type="ORF">MNB_SV-3-1436</name>
</gene>
<dbReference type="SUPFAM" id="SSF54292">
    <property type="entry name" value="2Fe-2S ferredoxin-like"/>
    <property type="match status" value="1"/>
</dbReference>
<evidence type="ECO:0000256" key="5">
    <source>
        <dbReference type="ARBA" id="ARBA00023014"/>
    </source>
</evidence>
<dbReference type="InterPro" id="IPR006656">
    <property type="entry name" value="Mopterin_OxRdtase"/>
</dbReference>
<evidence type="ECO:0000256" key="6">
    <source>
        <dbReference type="ARBA" id="ARBA00034078"/>
    </source>
</evidence>
<dbReference type="InterPro" id="IPR054351">
    <property type="entry name" value="NADH_UbQ_OxRdtase_ferredoxin"/>
</dbReference>
<reference evidence="9" key="1">
    <citation type="submission" date="2016-10" db="EMBL/GenBank/DDBJ databases">
        <authorList>
            <person name="de Groot N.N."/>
        </authorList>
    </citation>
    <scope>NUCLEOTIDE SEQUENCE</scope>
</reference>
<feature type="domain" description="2Fe-2S ferredoxin-type" evidence="7">
    <location>
        <begin position="11"/>
        <end position="89"/>
    </location>
</feature>
<dbReference type="Gene3D" id="3.40.228.10">
    <property type="entry name" value="Dimethylsulfoxide Reductase, domain 2"/>
    <property type="match status" value="1"/>
</dbReference>
<keyword evidence="9" id="KW-0560">Oxidoreductase</keyword>
<dbReference type="AlphaFoldDB" id="A0A1W1BZG1"/>
<dbReference type="PROSITE" id="PS00641">
    <property type="entry name" value="COMPLEX1_75K_1"/>
    <property type="match status" value="1"/>
</dbReference>
<comment type="cofactor">
    <cofactor evidence="1">
        <name>[4Fe-4S] cluster</name>
        <dbReference type="ChEBI" id="CHEBI:49883"/>
    </cofactor>
</comment>
<proteinExistence type="predicted"/>
<dbReference type="Pfam" id="PF00384">
    <property type="entry name" value="Molybdopterin"/>
    <property type="match status" value="1"/>
</dbReference>
<name>A0A1W1BZG1_9ZZZZ</name>
<dbReference type="InterPro" id="IPR036010">
    <property type="entry name" value="2Fe-2S_ferredoxin-like_sf"/>
</dbReference>
<dbReference type="PROSITE" id="PS51839">
    <property type="entry name" value="4FE4S_HC3"/>
    <property type="match status" value="1"/>
</dbReference>
<dbReference type="CDD" id="cd00207">
    <property type="entry name" value="fer2"/>
    <property type="match status" value="1"/>
</dbReference>
<protein>
    <submittedName>
        <fullName evidence="9">NADH-ubiquinone oxidoreductase chain G</fullName>
        <ecNumber evidence="9">1.6.5.3</ecNumber>
    </submittedName>
</protein>
<dbReference type="Gene3D" id="3.40.50.740">
    <property type="match status" value="1"/>
</dbReference>
<keyword evidence="9" id="KW-0830">Ubiquinone</keyword>
<dbReference type="GO" id="GO:0051539">
    <property type="term" value="F:4 iron, 4 sulfur cluster binding"/>
    <property type="evidence" value="ECO:0007669"/>
    <property type="project" value="UniProtKB-KW"/>
</dbReference>
<dbReference type="Gene3D" id="2.20.25.90">
    <property type="entry name" value="ADC-like domains"/>
    <property type="match status" value="1"/>
</dbReference>
<evidence type="ECO:0000256" key="4">
    <source>
        <dbReference type="ARBA" id="ARBA00023004"/>
    </source>
</evidence>
<dbReference type="PANTHER" id="PTHR43105:SF12">
    <property type="entry name" value="NADH-QUINONE OXIDOREDUCTASE SUBUNIT G"/>
    <property type="match status" value="1"/>
</dbReference>
<dbReference type="InterPro" id="IPR001041">
    <property type="entry name" value="2Fe-2S_ferredoxin-type"/>
</dbReference>
<dbReference type="GO" id="GO:0046872">
    <property type="term" value="F:metal ion binding"/>
    <property type="evidence" value="ECO:0007669"/>
    <property type="project" value="UniProtKB-KW"/>
</dbReference>
<comment type="cofactor">
    <cofactor evidence="6">
        <name>[2Fe-2S] cluster</name>
        <dbReference type="ChEBI" id="CHEBI:190135"/>
    </cofactor>
</comment>
<feature type="domain" description="4Fe-4S His(Cys)3-ligated-type" evidence="8">
    <location>
        <begin position="89"/>
        <end position="128"/>
    </location>
</feature>
<keyword evidence="5" id="KW-0411">Iron-sulfur</keyword>
<dbReference type="Pfam" id="PF10588">
    <property type="entry name" value="NADH-G_4Fe-4S_3"/>
    <property type="match status" value="1"/>
</dbReference>
<evidence type="ECO:0000256" key="3">
    <source>
        <dbReference type="ARBA" id="ARBA00022723"/>
    </source>
</evidence>
<evidence type="ECO:0000256" key="2">
    <source>
        <dbReference type="ARBA" id="ARBA00022485"/>
    </source>
</evidence>
<dbReference type="PROSITE" id="PS51085">
    <property type="entry name" value="2FE2S_FER_2"/>
    <property type="match status" value="1"/>
</dbReference>
<dbReference type="Pfam" id="PF04879">
    <property type="entry name" value="Molybdop_Fe4S4"/>
    <property type="match status" value="1"/>
</dbReference>
<dbReference type="GO" id="GO:0042773">
    <property type="term" value="P:ATP synthesis coupled electron transport"/>
    <property type="evidence" value="ECO:0007669"/>
    <property type="project" value="InterPro"/>
</dbReference>
<dbReference type="InterPro" id="IPR050123">
    <property type="entry name" value="Prok_molybdopt-oxidoreductase"/>
</dbReference>
<dbReference type="SMART" id="SM00926">
    <property type="entry name" value="Molybdop_Fe4S4"/>
    <property type="match status" value="1"/>
</dbReference>
<keyword evidence="4" id="KW-0408">Iron</keyword>
<evidence type="ECO:0000256" key="1">
    <source>
        <dbReference type="ARBA" id="ARBA00001966"/>
    </source>
</evidence>